<dbReference type="PANTHER" id="PTHR31475">
    <property type="entry name" value="UPF0462 PROTEIN"/>
    <property type="match status" value="1"/>
</dbReference>
<evidence type="ECO:0000256" key="5">
    <source>
        <dbReference type="SAM" id="SignalP"/>
    </source>
</evidence>
<evidence type="ECO:0000256" key="3">
    <source>
        <dbReference type="PROSITE-ProRule" id="PRU01005"/>
    </source>
</evidence>
<accession>A0A2B4S536</accession>
<dbReference type="InterPro" id="IPR003582">
    <property type="entry name" value="ShKT_dom"/>
</dbReference>
<dbReference type="PROSITE" id="PS51670">
    <property type="entry name" value="SHKT"/>
    <property type="match status" value="7"/>
</dbReference>
<name>A0A2B4S536_STYPI</name>
<dbReference type="GO" id="GO:0090729">
    <property type="term" value="F:toxin activity"/>
    <property type="evidence" value="ECO:0007669"/>
    <property type="project" value="UniProtKB-KW"/>
</dbReference>
<keyword evidence="8" id="KW-1185">Reference proteome</keyword>
<evidence type="ECO:0000259" key="6">
    <source>
        <dbReference type="PROSITE" id="PS51670"/>
    </source>
</evidence>
<dbReference type="Proteomes" id="UP000225706">
    <property type="component" value="Unassembled WGS sequence"/>
</dbReference>
<feature type="disulfide bond" evidence="3">
    <location>
        <begin position="115"/>
        <end position="149"/>
    </location>
</feature>
<feature type="chain" id="PRO_5013219516" evidence="5">
    <location>
        <begin position="29"/>
        <end position="584"/>
    </location>
</feature>
<feature type="region of interest" description="Disordered" evidence="4">
    <location>
        <begin position="160"/>
        <end position="198"/>
    </location>
</feature>
<evidence type="ECO:0000313" key="8">
    <source>
        <dbReference type="Proteomes" id="UP000225706"/>
    </source>
</evidence>
<comment type="similarity">
    <text evidence="2">Belongs to the UPF0462 family.</text>
</comment>
<gene>
    <name evidence="7" type="primary">D3Ertd751e</name>
    <name evidence="7" type="ORF">AWC38_SpisGene11253</name>
</gene>
<dbReference type="SMART" id="SM00254">
    <property type="entry name" value="ShKT"/>
    <property type="match status" value="7"/>
</dbReference>
<dbReference type="PANTHER" id="PTHR31475:SF5">
    <property type="entry name" value="UPF0462 PROTEIN C4ORF33 HOMOLOG"/>
    <property type="match status" value="1"/>
</dbReference>
<organism evidence="7 8">
    <name type="scientific">Stylophora pistillata</name>
    <name type="common">Smooth cauliflower coral</name>
    <dbReference type="NCBI Taxonomy" id="50429"/>
    <lineage>
        <taxon>Eukaryota</taxon>
        <taxon>Metazoa</taxon>
        <taxon>Cnidaria</taxon>
        <taxon>Anthozoa</taxon>
        <taxon>Hexacorallia</taxon>
        <taxon>Scleractinia</taxon>
        <taxon>Astrocoeniina</taxon>
        <taxon>Pocilloporidae</taxon>
        <taxon>Stylophora</taxon>
    </lineage>
</organism>
<dbReference type="Gene3D" id="2.60.40.1190">
    <property type="match status" value="1"/>
</dbReference>
<feature type="domain" description="ShKT" evidence="6">
    <location>
        <begin position="290"/>
        <end position="326"/>
    </location>
</feature>
<keyword evidence="3" id="KW-1015">Disulfide bond</keyword>
<dbReference type="Gene3D" id="1.10.10.1940">
    <property type="match status" value="2"/>
</dbReference>
<evidence type="ECO:0000256" key="2">
    <source>
        <dbReference type="ARBA" id="ARBA00038085"/>
    </source>
</evidence>
<evidence type="ECO:0000256" key="1">
    <source>
        <dbReference type="ARBA" id="ARBA00022656"/>
    </source>
</evidence>
<comment type="caution">
    <text evidence="3">Lacks conserved residue(s) required for the propagation of feature annotation.</text>
</comment>
<dbReference type="OrthoDB" id="10056816at2759"/>
<dbReference type="EMBL" id="LSMT01000184">
    <property type="protein sequence ID" value="PFX24159.1"/>
    <property type="molecule type" value="Genomic_DNA"/>
</dbReference>
<feature type="domain" description="ShKT" evidence="6">
    <location>
        <begin position="343"/>
        <end position="378"/>
    </location>
</feature>
<feature type="signal peptide" evidence="5">
    <location>
        <begin position="1"/>
        <end position="28"/>
    </location>
</feature>
<feature type="domain" description="ShKT" evidence="6">
    <location>
        <begin position="210"/>
        <end position="245"/>
    </location>
</feature>
<keyword evidence="1" id="KW-0800">Toxin</keyword>
<feature type="domain" description="ShKT" evidence="6">
    <location>
        <begin position="33"/>
        <end position="67"/>
    </location>
</feature>
<protein>
    <submittedName>
        <fullName evidence="7">UPF0462 protein C4orf33-like</fullName>
    </submittedName>
</protein>
<feature type="domain" description="ShKT" evidence="6">
    <location>
        <begin position="115"/>
        <end position="149"/>
    </location>
</feature>
<keyword evidence="5" id="KW-0732">Signal</keyword>
<feature type="domain" description="ShKT" evidence="6">
    <location>
        <begin position="251"/>
        <end position="288"/>
    </location>
</feature>
<sequence>MKVFRALFRWVLFLVLASQCFNPRTAFAQEKLCKDVLTDCEYFFNVDECNRYSDLARKYCSETCDLCPTLSPTLLPACRDMLPDCAEYIKNPSQCHGAREFFTKYCPRTCGYCECNDILDDCSSYVTDPNQCESSPFFSKYCRKTCKICESWNFTTPTTNQPVTSAVTAPSTTTSSRESTSTESANTSTLTPTVTTQTTTVPIPPGSIGCVDSPDCTSMIENDRELCKKREEFMKEYCPESCGFCDDDSYCEDEMPEECSFLFERDEAYCKFEPEYMEKNCAKTCGLCDCRDILPVCASIVANNGGYCEANPVFMKTNCPRSCNLCKVSGSNGNVRSPSPVGCVDKRKQCAKFARVRNYCSYQAVFMRENCPKSCQFCQKEYNFAINTEWNGSKINHSPITFQISAQDSRTVRISVSGPFFNEPNPPPCNAGAACDGLWDFEVAEVFFLGEREKYLEIELSPHGQHLLLLLNGVRKKFLDKLPINYTATIDRAKNTWNGTADIPIDYFPPGVRKINAYAIHGSGNQRKYESLYPASADVINPDFHRLEFFKPFDFDAMFTFSWSKPQSHYWKNVKRLLRARFRA</sequence>
<evidence type="ECO:0000313" key="7">
    <source>
        <dbReference type="EMBL" id="PFX24159.1"/>
    </source>
</evidence>
<feature type="domain" description="ShKT" evidence="6">
    <location>
        <begin position="78"/>
        <end position="113"/>
    </location>
</feature>
<evidence type="ECO:0000256" key="4">
    <source>
        <dbReference type="SAM" id="MobiDB-lite"/>
    </source>
</evidence>
<reference evidence="8" key="1">
    <citation type="journal article" date="2017" name="bioRxiv">
        <title>Comparative analysis of the genomes of Stylophora pistillata and Acropora digitifera provides evidence for extensive differences between species of corals.</title>
        <authorList>
            <person name="Voolstra C.R."/>
            <person name="Li Y."/>
            <person name="Liew Y.J."/>
            <person name="Baumgarten S."/>
            <person name="Zoccola D."/>
            <person name="Flot J.-F."/>
            <person name="Tambutte S."/>
            <person name="Allemand D."/>
            <person name="Aranda M."/>
        </authorList>
    </citation>
    <scope>NUCLEOTIDE SEQUENCE [LARGE SCALE GENOMIC DNA]</scope>
</reference>
<proteinExistence type="inferred from homology"/>
<dbReference type="Pfam" id="PF01549">
    <property type="entry name" value="ShK"/>
    <property type="match status" value="7"/>
</dbReference>
<feature type="disulfide bond" evidence="3">
    <location>
        <begin position="33"/>
        <end position="67"/>
    </location>
</feature>
<feature type="compositionally biased region" description="Low complexity" evidence="4">
    <location>
        <begin position="162"/>
        <end position="198"/>
    </location>
</feature>
<comment type="caution">
    <text evidence="7">The sequence shown here is derived from an EMBL/GenBank/DDBJ whole genome shotgun (WGS) entry which is preliminary data.</text>
</comment>
<dbReference type="AlphaFoldDB" id="A0A2B4S536"/>